<evidence type="ECO:0000256" key="11">
    <source>
        <dbReference type="HAMAP-Rule" id="MF_01398"/>
    </source>
</evidence>
<protein>
    <recommendedName>
        <fullName evidence="11">ATP synthase subunit b, chloroplastic</fullName>
    </recommendedName>
    <alternativeName>
        <fullName evidence="11">ATP synthase F(0) sector subunit b</fullName>
    </alternativeName>
    <alternativeName>
        <fullName evidence="11">ATPase subunit I</fullName>
    </alternativeName>
</protein>
<dbReference type="EMBL" id="PQ140141">
    <property type="protein sequence ID" value="XDR06631.1"/>
    <property type="molecule type" value="Genomic_DNA"/>
</dbReference>
<evidence type="ECO:0000256" key="13">
    <source>
        <dbReference type="SAM" id="Coils"/>
    </source>
</evidence>
<keyword evidence="6 11" id="KW-1133">Transmembrane helix</keyword>
<keyword evidence="14" id="KW-0934">Plastid</keyword>
<evidence type="ECO:0000256" key="7">
    <source>
        <dbReference type="ARBA" id="ARBA00023065"/>
    </source>
</evidence>
<feature type="transmembrane region" description="Helical" evidence="11">
    <location>
        <begin position="31"/>
        <end position="49"/>
    </location>
</feature>
<comment type="similarity">
    <text evidence="11 12">Belongs to the ATPase B chain family.</text>
</comment>
<dbReference type="GO" id="GO:0045259">
    <property type="term" value="C:proton-transporting ATP synthase complex"/>
    <property type="evidence" value="ECO:0007669"/>
    <property type="project" value="UniProtKB-KW"/>
</dbReference>
<keyword evidence="11" id="KW-0793">Thylakoid</keyword>
<evidence type="ECO:0000256" key="9">
    <source>
        <dbReference type="ARBA" id="ARBA00023310"/>
    </source>
</evidence>
<keyword evidence="5 11" id="KW-0375">Hydrogen ion transport</keyword>
<evidence type="ECO:0000256" key="2">
    <source>
        <dbReference type="ARBA" id="ARBA00022448"/>
    </source>
</evidence>
<feature type="coiled-coil region" evidence="13">
    <location>
        <begin position="57"/>
        <end position="120"/>
    </location>
</feature>
<geneLocation type="chloroplast" evidence="14"/>
<keyword evidence="13" id="KW-0175">Coiled coil</keyword>
<dbReference type="HAMAP" id="MF_01398">
    <property type="entry name" value="ATP_synth_b_bprime"/>
    <property type="match status" value="1"/>
</dbReference>
<keyword evidence="8 11" id="KW-0472">Membrane</keyword>
<dbReference type="GO" id="GO:0046933">
    <property type="term" value="F:proton-transporting ATP synthase activity, rotational mechanism"/>
    <property type="evidence" value="ECO:0007669"/>
    <property type="project" value="UniProtKB-UniRule"/>
</dbReference>
<gene>
    <name evidence="11 14" type="primary">atpF</name>
</gene>
<evidence type="ECO:0000256" key="12">
    <source>
        <dbReference type="RuleBase" id="RU003848"/>
    </source>
</evidence>
<sequence length="184" mass="21030">MKNVTDSILFLNYWPLTEGFGLNTNILETNLINLGVVIGVLIYFGKGVLNNLLDNRKKTILSTIRDAEERYREATDRLQQARTRLQQAEVKADEIRSNGLARMEREKQDLIDAADADSKRLEESKSSTIRFEEQRAIEQVRQQVSRLALERALEGLNSRSNNESNSRIIDYHIGLLGTMESMTD</sequence>
<keyword evidence="9 11" id="KW-0066">ATP synthesis</keyword>
<dbReference type="NCBIfam" id="NF005606">
    <property type="entry name" value="PRK07352.1"/>
    <property type="match status" value="1"/>
</dbReference>
<proteinExistence type="inferred from homology"/>
<evidence type="ECO:0000256" key="8">
    <source>
        <dbReference type="ARBA" id="ARBA00023136"/>
    </source>
</evidence>
<dbReference type="GO" id="GO:0009535">
    <property type="term" value="C:chloroplast thylakoid membrane"/>
    <property type="evidence" value="ECO:0007669"/>
    <property type="project" value="UniProtKB-SubCell"/>
</dbReference>
<keyword evidence="14" id="KW-0150">Chloroplast</keyword>
<evidence type="ECO:0000256" key="6">
    <source>
        <dbReference type="ARBA" id="ARBA00022989"/>
    </source>
</evidence>
<reference evidence="14" key="1">
    <citation type="submission" date="2024-07" db="EMBL/GenBank/DDBJ databases">
        <authorList>
            <person name="Jiangping S."/>
            <person name="Xinsheng Q."/>
            <person name="Yuehong Y."/>
            <person name="Minyu L."/>
        </authorList>
    </citation>
    <scope>NUCLEOTIDE SEQUENCE</scope>
</reference>
<dbReference type="EMBL" id="PQ140142">
    <property type="protein sequence ID" value="XDR06715.1"/>
    <property type="molecule type" value="Genomic_DNA"/>
</dbReference>
<keyword evidence="3 11" id="KW-0138">CF(0)</keyword>
<evidence type="ECO:0000256" key="4">
    <source>
        <dbReference type="ARBA" id="ARBA00022692"/>
    </source>
</evidence>
<evidence type="ECO:0000256" key="5">
    <source>
        <dbReference type="ARBA" id="ARBA00022781"/>
    </source>
</evidence>
<accession>A0AB39U2P3</accession>
<dbReference type="InterPro" id="IPR002146">
    <property type="entry name" value="ATP_synth_b/b'su_bac/chlpt"/>
</dbReference>
<comment type="subunit">
    <text evidence="11">F-type ATPases have 2 components, F(1) - the catalytic core - and F(0) - the membrane proton channel. F(1) has five subunits: alpha(3), beta(3), gamma(1), delta(1), epsilon(1). F(0) has four main subunits: a(1), b(1), b'(1) and c(10-14). The alpha and beta chains form an alternating ring which encloses part of the gamma chain. F(1) is attached to F(0) by a central stalk formed by the gamma and epsilon chains, while a peripheral stalk is formed by the delta, b and b' chains.</text>
</comment>
<keyword evidence="4 11" id="KW-0812">Transmembrane</keyword>
<keyword evidence="2 11" id="KW-0813">Transport</keyword>
<dbReference type="PANTHER" id="PTHR34264">
    <property type="entry name" value="ATP SYNTHASE SUBUNIT B, CHLOROPLASTIC"/>
    <property type="match status" value="1"/>
</dbReference>
<dbReference type="Pfam" id="PF00430">
    <property type="entry name" value="ATP-synt_B"/>
    <property type="match status" value="1"/>
</dbReference>
<dbReference type="PANTHER" id="PTHR34264:SF3">
    <property type="entry name" value="ATP SYNTHASE SUBUNIT B, CHLOROPLASTIC"/>
    <property type="match status" value="1"/>
</dbReference>
<comment type="function">
    <text evidence="10 11">F(1)F(0) ATP synthase produces ATP from ADP in the presence of a proton or sodium gradient. F-type ATPases consist of two structural domains, F(1) containing the extramembraneous catalytic core and F(0) containing the membrane proton channel, linked together by a central stalk and a peripheral stalk. During catalysis, ATP synthesis in the catalytic domain of F(1) is coupled via a rotary mechanism of the central stalk subunits to proton translocation.</text>
</comment>
<comment type="subcellular location">
    <subcellularLocation>
        <location evidence="1">Membrane</location>
        <topology evidence="1">Single-pass membrane protein</topology>
    </subcellularLocation>
    <subcellularLocation>
        <location evidence="11">Plastid</location>
        <location evidence="11">Chloroplast thylakoid membrane</location>
        <topology evidence="11">Single-pass membrane protein</topology>
    </subcellularLocation>
</comment>
<evidence type="ECO:0000313" key="14">
    <source>
        <dbReference type="EMBL" id="XDR06715.1"/>
    </source>
</evidence>
<evidence type="ECO:0000256" key="3">
    <source>
        <dbReference type="ARBA" id="ARBA00022547"/>
    </source>
</evidence>
<evidence type="ECO:0000256" key="10">
    <source>
        <dbReference type="ARBA" id="ARBA00025198"/>
    </source>
</evidence>
<evidence type="ECO:0000256" key="1">
    <source>
        <dbReference type="ARBA" id="ARBA00004167"/>
    </source>
</evidence>
<organism evidence="14">
    <name type="scientific">Ophioglossum hongii</name>
    <dbReference type="NCBI Taxonomy" id="3238578"/>
    <lineage>
        <taxon>Eukaryota</taxon>
        <taxon>Viridiplantae</taxon>
        <taxon>Streptophyta</taxon>
        <taxon>Embryophyta</taxon>
        <taxon>Tracheophyta</taxon>
        <taxon>Polypodiopsida</taxon>
        <taxon>Ophioglossidae</taxon>
        <taxon>Ophioglossales</taxon>
        <taxon>Ophioglossaceae</taxon>
        <taxon>Ophioglossoideae</taxon>
        <taxon>Ophioglossum</taxon>
    </lineage>
</organism>
<comment type="miscellaneous">
    <text evidence="11">In plastids the F-type ATPase is also known as CF(1)CF(0).</text>
</comment>
<dbReference type="CDD" id="cd06503">
    <property type="entry name" value="ATP-synt_Fo_b"/>
    <property type="match status" value="1"/>
</dbReference>
<dbReference type="AlphaFoldDB" id="A0AB39U2P3"/>
<name>A0AB39U2P3_9MONI</name>
<keyword evidence="7 11" id="KW-0406">Ion transport</keyword>
<comment type="function">
    <text evidence="11">Component of the F(0) channel, it forms part of the peripheral stalk, linking F(1) to F(0).</text>
</comment>